<evidence type="ECO:0000313" key="6">
    <source>
        <dbReference type="Proteomes" id="UP001174909"/>
    </source>
</evidence>
<dbReference type="CDD" id="cd00173">
    <property type="entry name" value="SH2"/>
    <property type="match status" value="1"/>
</dbReference>
<dbReference type="InterPro" id="IPR000697">
    <property type="entry name" value="WH1/EVH1_dom"/>
</dbReference>
<dbReference type="GO" id="GO:0016477">
    <property type="term" value="P:cell migration"/>
    <property type="evidence" value="ECO:0007669"/>
    <property type="project" value="TreeGrafter"/>
</dbReference>
<dbReference type="PROSITE" id="PS50001">
    <property type="entry name" value="SH2"/>
    <property type="match status" value="1"/>
</dbReference>
<dbReference type="GO" id="GO:0035591">
    <property type="term" value="F:signaling adaptor activity"/>
    <property type="evidence" value="ECO:0007669"/>
    <property type="project" value="TreeGrafter"/>
</dbReference>
<dbReference type="Pfam" id="PF00017">
    <property type="entry name" value="SH2"/>
    <property type="match status" value="1"/>
</dbReference>
<dbReference type="PANTHER" id="PTHR19969">
    <property type="entry name" value="SH2-SH3 ADAPTOR PROTEIN-RELATED"/>
    <property type="match status" value="1"/>
</dbReference>
<evidence type="ECO:0000256" key="3">
    <source>
        <dbReference type="SAM" id="MobiDB-lite"/>
    </source>
</evidence>
<dbReference type="Proteomes" id="UP001174909">
    <property type="component" value="Unassembled WGS sequence"/>
</dbReference>
<gene>
    <name evidence="5" type="ORF">GBAR_LOCUS19608</name>
</gene>
<evidence type="ECO:0000256" key="2">
    <source>
        <dbReference type="PROSITE-ProRule" id="PRU00191"/>
    </source>
</evidence>
<dbReference type="Gene3D" id="3.90.810.10">
    <property type="entry name" value="CRIB domain"/>
    <property type="match status" value="1"/>
</dbReference>
<accession>A0AA35SUE8</accession>
<dbReference type="SMART" id="SM00252">
    <property type="entry name" value="SH2"/>
    <property type="match status" value="1"/>
</dbReference>
<dbReference type="InterPro" id="IPR036860">
    <property type="entry name" value="SH2_dom_sf"/>
</dbReference>
<organism evidence="5 6">
    <name type="scientific">Geodia barretti</name>
    <name type="common">Barrett's horny sponge</name>
    <dbReference type="NCBI Taxonomy" id="519541"/>
    <lineage>
        <taxon>Eukaryota</taxon>
        <taxon>Metazoa</taxon>
        <taxon>Porifera</taxon>
        <taxon>Demospongiae</taxon>
        <taxon>Heteroscleromorpha</taxon>
        <taxon>Tetractinellida</taxon>
        <taxon>Astrophorina</taxon>
        <taxon>Geodiidae</taxon>
        <taxon>Geodia</taxon>
    </lineage>
</organism>
<evidence type="ECO:0000256" key="1">
    <source>
        <dbReference type="ARBA" id="ARBA00022999"/>
    </source>
</evidence>
<dbReference type="Gene3D" id="2.30.29.30">
    <property type="entry name" value="Pleckstrin-homology domain (PH domain)/Phosphotyrosine-binding domain (PTB)"/>
    <property type="match status" value="1"/>
</dbReference>
<dbReference type="GO" id="GO:0007167">
    <property type="term" value="P:enzyme-linked receptor protein signaling pathway"/>
    <property type="evidence" value="ECO:0007669"/>
    <property type="project" value="TreeGrafter"/>
</dbReference>
<dbReference type="InterPro" id="IPR011993">
    <property type="entry name" value="PH-like_dom_sf"/>
</dbReference>
<dbReference type="GO" id="GO:0005737">
    <property type="term" value="C:cytoplasm"/>
    <property type="evidence" value="ECO:0007669"/>
    <property type="project" value="TreeGrafter"/>
</dbReference>
<evidence type="ECO:0000259" key="4">
    <source>
        <dbReference type="PROSITE" id="PS50001"/>
    </source>
</evidence>
<reference evidence="5" key="1">
    <citation type="submission" date="2023-03" db="EMBL/GenBank/DDBJ databases">
        <authorList>
            <person name="Steffen K."/>
            <person name="Cardenas P."/>
        </authorList>
    </citation>
    <scope>NUCLEOTIDE SEQUENCE</scope>
</reference>
<dbReference type="PANTHER" id="PTHR19969:SF5">
    <property type="entry name" value="CRK-LIKE PROTEIN"/>
    <property type="match status" value="1"/>
</dbReference>
<protein>
    <submittedName>
        <fullName evidence="5">Tyrosine-protein phosphatase corkscrew</fullName>
    </submittedName>
</protein>
<evidence type="ECO:0000313" key="5">
    <source>
        <dbReference type="EMBL" id="CAI8034911.1"/>
    </source>
</evidence>
<dbReference type="EMBL" id="CASHTH010002758">
    <property type="protein sequence ID" value="CAI8034911.1"/>
    <property type="molecule type" value="Genomic_DNA"/>
</dbReference>
<dbReference type="InterPro" id="IPR000980">
    <property type="entry name" value="SH2"/>
</dbReference>
<dbReference type="AlphaFoldDB" id="A0AA35SUE8"/>
<keyword evidence="6" id="KW-1185">Reference proteome</keyword>
<proteinExistence type="predicted"/>
<feature type="region of interest" description="Disordered" evidence="3">
    <location>
        <begin position="252"/>
        <end position="272"/>
    </location>
</feature>
<dbReference type="Gene3D" id="3.30.505.10">
    <property type="entry name" value="SH2 domain"/>
    <property type="match status" value="1"/>
</dbReference>
<dbReference type="SUPFAM" id="SSF55550">
    <property type="entry name" value="SH2 domain"/>
    <property type="match status" value="1"/>
</dbReference>
<name>A0AA35SUE8_GEOBA</name>
<dbReference type="GO" id="GO:0030971">
    <property type="term" value="F:receptor tyrosine kinase binding"/>
    <property type="evidence" value="ECO:0007669"/>
    <property type="project" value="TreeGrafter"/>
</dbReference>
<sequence>MSYYHGLISSKRANSILNERGNRTFLIRDSQSQPGCFVLSAKSGGKVYHVLIFHKGGEYSLDVAGEGGAPAVFSSLDDLVVFCMSHKMRMEGDEVSLKEVIHCGDEPLANEDFPVMETNGSKEVEDTDQLTDLFLSLFGRQCSVVSVGHSSLNFAGQPLPSGEERLVILARDRPQKAFFIKVVDPQERKVIAEKRVNKNFQYDTPGELVITYLSEHGITCIGFRDKEEKERFCHQLKRAVCWLGERAQKQKEKVMEAGERQRRGRDETDSPEHQFVRTMKAEDFDIDHLAPEWQYLFDMAGVTRPMLEDPVTLQFILDTVLKIGGAPHDLETVQEEALDPDSMSKEGGGSVRCGGAEMKRERMKVLAVDHALRREMQRASRLAEELQKVSIARDNPLPLLSPGCVYKSQCESFKDHLMVRHTLVAIGPEKGSCYCQGLRGRETHRPGGRLSSSAVLPPSRMVPLRPQVPDPCSGPAVPVAVARGLLCGADHQSGWSDEDSYEDDLSGQHFKVRTAFQVYIQPGSYSVDAVSEQSNSPSQSQLAWTAQGQTYVVHALLVQMIPVTPHTK</sequence>
<dbReference type="SUPFAM" id="SSF50729">
    <property type="entry name" value="PH domain-like"/>
    <property type="match status" value="1"/>
</dbReference>
<keyword evidence="1 2" id="KW-0727">SH2 domain</keyword>
<dbReference type="InterPro" id="IPR036936">
    <property type="entry name" value="CRIB_dom_sf"/>
</dbReference>
<dbReference type="InterPro" id="IPR051184">
    <property type="entry name" value="Tyrosine-phos_adapter"/>
</dbReference>
<feature type="domain" description="SH2" evidence="4">
    <location>
        <begin position="3"/>
        <end position="80"/>
    </location>
</feature>
<dbReference type="Pfam" id="PF00568">
    <property type="entry name" value="WH1"/>
    <property type="match status" value="1"/>
</dbReference>
<comment type="caution">
    <text evidence="5">The sequence shown here is derived from an EMBL/GenBank/DDBJ whole genome shotgun (WGS) entry which is preliminary data.</text>
</comment>